<name>A0A2A4FP37_9SPHN</name>
<proteinExistence type="predicted"/>
<feature type="domain" description="FecR protein" evidence="2">
    <location>
        <begin position="178"/>
        <end position="270"/>
    </location>
</feature>
<evidence type="ECO:0008006" key="6">
    <source>
        <dbReference type="Google" id="ProtNLM"/>
    </source>
</evidence>
<dbReference type="Pfam" id="PF16220">
    <property type="entry name" value="DUF4880"/>
    <property type="match status" value="1"/>
</dbReference>
<accession>A0A2A4FP37</accession>
<feature type="domain" description="FecR N-terminal" evidence="3">
    <location>
        <begin position="60"/>
        <end position="101"/>
    </location>
</feature>
<evidence type="ECO:0000259" key="3">
    <source>
        <dbReference type="Pfam" id="PF16220"/>
    </source>
</evidence>
<dbReference type="GO" id="GO:0016989">
    <property type="term" value="F:sigma factor antagonist activity"/>
    <property type="evidence" value="ECO:0007669"/>
    <property type="project" value="TreeGrafter"/>
</dbReference>
<gene>
    <name evidence="4" type="ORF">COO09_19555</name>
</gene>
<evidence type="ECO:0000313" key="5">
    <source>
        <dbReference type="Proteomes" id="UP000218934"/>
    </source>
</evidence>
<dbReference type="PANTHER" id="PTHR30273:SF2">
    <property type="entry name" value="PROTEIN FECR"/>
    <property type="match status" value="1"/>
</dbReference>
<reference evidence="4 5" key="1">
    <citation type="submission" date="2017-09" db="EMBL/GenBank/DDBJ databases">
        <title>The Catabolism of 3,6-Dichlorosalicylic acid is Initiated by the Cytochrome P450 Monooxygenase DsmABC in Rhizorhabdus dicambivorans Ndbn-20.</title>
        <authorList>
            <person name="Na L."/>
        </authorList>
    </citation>
    <scope>NUCLEOTIDE SEQUENCE [LARGE SCALE GENOMIC DNA]</scope>
    <source>
        <strain evidence="4 5">Ndbn-20m</strain>
    </source>
</reference>
<evidence type="ECO:0000259" key="2">
    <source>
        <dbReference type="Pfam" id="PF04773"/>
    </source>
</evidence>
<keyword evidence="5" id="KW-1185">Reference proteome</keyword>
<feature type="region of interest" description="Disordered" evidence="1">
    <location>
        <begin position="18"/>
        <end position="39"/>
    </location>
</feature>
<dbReference type="InterPro" id="IPR032623">
    <property type="entry name" value="FecR_N"/>
</dbReference>
<dbReference type="Proteomes" id="UP000218934">
    <property type="component" value="Unassembled WGS sequence"/>
</dbReference>
<dbReference type="PANTHER" id="PTHR30273">
    <property type="entry name" value="PERIPLASMIC SIGNAL SENSOR AND SIGMA FACTOR ACTIVATOR FECR-RELATED"/>
    <property type="match status" value="1"/>
</dbReference>
<evidence type="ECO:0000256" key="1">
    <source>
        <dbReference type="SAM" id="MobiDB-lite"/>
    </source>
</evidence>
<sequence length="397" mass="42418">MEHGGHLPPAGCGARFPQGPAGCDPVRPPLASARPGLATDMSGRDEMRAALPDEVGNPADQAASWLAYLYSGSASEEGLQAFSTWLRRYPANGEAFRDLQQIWSDLPSVEGLQASEAGEFGSSDDRMGGDNVEAGVDAFDDVQPSFAMWRALAAVLLVGLVGGGFWHAYLSNSVAIADYHTGIAEVRRVKLADGSVVTLSASSSLHAEMSSATRSVDLDAGRAFFDVAPDRTRPFTVDAGGVRVQVVGTEFDVNISPAKVRVSVARGVVEVRPGVGHSSRGVRLVAGQRVTTSQSGELQAIESFDAGRVMPWLRGMLVYRDEPLADVVADMNRYRTLKISIADEVLARMPITMAVRTDQTDALIAGLEAMRFTTAEQTPRSVVLRPIGSQRARRTSM</sequence>
<dbReference type="AlphaFoldDB" id="A0A2A4FP37"/>
<dbReference type="Pfam" id="PF04773">
    <property type="entry name" value="FecR"/>
    <property type="match status" value="1"/>
</dbReference>
<protein>
    <recommendedName>
        <fullName evidence="6">Iron dicitrate transport regulator FecR</fullName>
    </recommendedName>
</protein>
<dbReference type="Gene3D" id="2.60.120.1440">
    <property type="match status" value="1"/>
</dbReference>
<organism evidence="4 5">
    <name type="scientific">Rhizorhabdus dicambivorans</name>
    <dbReference type="NCBI Taxonomy" id="1850238"/>
    <lineage>
        <taxon>Bacteria</taxon>
        <taxon>Pseudomonadati</taxon>
        <taxon>Pseudomonadota</taxon>
        <taxon>Alphaproteobacteria</taxon>
        <taxon>Sphingomonadales</taxon>
        <taxon>Sphingomonadaceae</taxon>
        <taxon>Rhizorhabdus</taxon>
    </lineage>
</organism>
<dbReference type="InterPro" id="IPR012373">
    <property type="entry name" value="Ferrdict_sens_TM"/>
</dbReference>
<dbReference type="EMBL" id="NWUF01000026">
    <property type="protein sequence ID" value="PCE40525.1"/>
    <property type="molecule type" value="Genomic_DNA"/>
</dbReference>
<dbReference type="InterPro" id="IPR006860">
    <property type="entry name" value="FecR"/>
</dbReference>
<evidence type="ECO:0000313" key="4">
    <source>
        <dbReference type="EMBL" id="PCE40525.1"/>
    </source>
</evidence>
<comment type="caution">
    <text evidence="4">The sequence shown here is derived from an EMBL/GenBank/DDBJ whole genome shotgun (WGS) entry which is preliminary data.</text>
</comment>